<keyword evidence="4" id="KW-0804">Transcription</keyword>
<dbReference type="InterPro" id="IPR050176">
    <property type="entry name" value="LTTR"/>
</dbReference>
<dbReference type="Gene3D" id="3.40.190.10">
    <property type="entry name" value="Periplasmic binding protein-like II"/>
    <property type="match status" value="2"/>
</dbReference>
<dbReference type="PANTHER" id="PTHR30579">
    <property type="entry name" value="TRANSCRIPTIONAL REGULATOR"/>
    <property type="match status" value="1"/>
</dbReference>
<dbReference type="GO" id="GO:0003677">
    <property type="term" value="F:DNA binding"/>
    <property type="evidence" value="ECO:0007669"/>
    <property type="project" value="UniProtKB-KW"/>
</dbReference>
<proteinExistence type="inferred from homology"/>
<dbReference type="PANTHER" id="PTHR30579:SF7">
    <property type="entry name" value="HTH-TYPE TRANSCRIPTIONAL REGULATOR LRHA-RELATED"/>
    <property type="match status" value="1"/>
</dbReference>
<reference evidence="6 7" key="1">
    <citation type="submission" date="2018-01" db="EMBL/GenBank/DDBJ databases">
        <title>Genomic Encyclopedia of Type Strains, Phase III (KMG-III): the genomes of soil and plant-associated and newly described type strains.</title>
        <authorList>
            <person name="Whitman W."/>
        </authorList>
    </citation>
    <scope>NUCLEOTIDE SEQUENCE [LARGE SCALE GENOMIC DNA]</scope>
    <source>
        <strain evidence="6 7">1131</strain>
    </source>
</reference>
<dbReference type="InterPro" id="IPR000847">
    <property type="entry name" value="LysR_HTH_N"/>
</dbReference>
<evidence type="ECO:0000256" key="2">
    <source>
        <dbReference type="ARBA" id="ARBA00023015"/>
    </source>
</evidence>
<dbReference type="Pfam" id="PF00126">
    <property type="entry name" value="HTH_1"/>
    <property type="match status" value="1"/>
</dbReference>
<dbReference type="RefSeq" id="WP_103720209.1">
    <property type="nucleotide sequence ID" value="NZ_PQFZ01000015.1"/>
</dbReference>
<name>A0A2S4M0W9_9HYPH</name>
<evidence type="ECO:0000313" key="7">
    <source>
        <dbReference type="Proteomes" id="UP000236919"/>
    </source>
</evidence>
<dbReference type="Proteomes" id="UP000236919">
    <property type="component" value="Unassembled WGS sequence"/>
</dbReference>
<dbReference type="InterPro" id="IPR005119">
    <property type="entry name" value="LysR_subst-bd"/>
</dbReference>
<evidence type="ECO:0000256" key="1">
    <source>
        <dbReference type="ARBA" id="ARBA00009437"/>
    </source>
</evidence>
<gene>
    <name evidence="6" type="ORF">CYD53_115114</name>
</gene>
<organism evidence="6 7">
    <name type="scientific">Bosea psychrotolerans</name>
    <dbReference type="NCBI Taxonomy" id="1871628"/>
    <lineage>
        <taxon>Bacteria</taxon>
        <taxon>Pseudomonadati</taxon>
        <taxon>Pseudomonadota</taxon>
        <taxon>Alphaproteobacteria</taxon>
        <taxon>Hyphomicrobiales</taxon>
        <taxon>Boseaceae</taxon>
        <taxon>Bosea</taxon>
    </lineage>
</organism>
<dbReference type="GO" id="GO:0003700">
    <property type="term" value="F:DNA-binding transcription factor activity"/>
    <property type="evidence" value="ECO:0007669"/>
    <property type="project" value="InterPro"/>
</dbReference>
<dbReference type="Gene3D" id="1.10.10.10">
    <property type="entry name" value="Winged helix-like DNA-binding domain superfamily/Winged helix DNA-binding domain"/>
    <property type="match status" value="1"/>
</dbReference>
<sequence>MIRNIDIDLMRCLVTIAEKGSFTRAAAALFRSQSTISSQVRRLEELVGHTLLQRSPHEVALTRAGEDFLGYARRIVALHDEALDVADAQSVSGPVRLAVMDDYATIVLPETLARFVRSHPDVELEVTTGFTRDLLTRLGEEFDLVLTTQKQGDGRGEVLRSERTVWACSDRHDLSREHGLSLEEPLKLALLSAPNMYREWGLAALNAAGLSWRILFSSSSIGAVEAMAASGAAVTIVKAGTARPGLRLLGAADGLPALPASEIALHMAPGRASPAMRALCDFLRQALTQGGDESSQGEA</sequence>
<evidence type="ECO:0000256" key="4">
    <source>
        <dbReference type="ARBA" id="ARBA00023163"/>
    </source>
</evidence>
<dbReference type="SUPFAM" id="SSF46785">
    <property type="entry name" value="Winged helix' DNA-binding domain"/>
    <property type="match status" value="1"/>
</dbReference>
<accession>A0A2S4M0W9</accession>
<evidence type="ECO:0000313" key="6">
    <source>
        <dbReference type="EMBL" id="POR48366.1"/>
    </source>
</evidence>
<dbReference type="Pfam" id="PF03466">
    <property type="entry name" value="LysR_substrate"/>
    <property type="match status" value="1"/>
</dbReference>
<comment type="caution">
    <text evidence="6">The sequence shown here is derived from an EMBL/GenBank/DDBJ whole genome shotgun (WGS) entry which is preliminary data.</text>
</comment>
<dbReference type="FunFam" id="1.10.10.10:FF:000001">
    <property type="entry name" value="LysR family transcriptional regulator"/>
    <property type="match status" value="1"/>
</dbReference>
<keyword evidence="7" id="KW-1185">Reference proteome</keyword>
<comment type="similarity">
    <text evidence="1">Belongs to the LysR transcriptional regulatory family.</text>
</comment>
<dbReference type="PROSITE" id="PS50931">
    <property type="entry name" value="HTH_LYSR"/>
    <property type="match status" value="1"/>
</dbReference>
<keyword evidence="2" id="KW-0805">Transcription regulation</keyword>
<feature type="domain" description="HTH lysR-type" evidence="5">
    <location>
        <begin position="5"/>
        <end position="62"/>
    </location>
</feature>
<dbReference type="EMBL" id="PQFZ01000015">
    <property type="protein sequence ID" value="POR48366.1"/>
    <property type="molecule type" value="Genomic_DNA"/>
</dbReference>
<evidence type="ECO:0000259" key="5">
    <source>
        <dbReference type="PROSITE" id="PS50931"/>
    </source>
</evidence>
<protein>
    <submittedName>
        <fullName evidence="6">LysR family transcriptional regulator</fullName>
    </submittedName>
</protein>
<dbReference type="SUPFAM" id="SSF53850">
    <property type="entry name" value="Periplasmic binding protein-like II"/>
    <property type="match status" value="1"/>
</dbReference>
<dbReference type="InterPro" id="IPR036390">
    <property type="entry name" value="WH_DNA-bd_sf"/>
</dbReference>
<dbReference type="AlphaFoldDB" id="A0A2S4M0W9"/>
<dbReference type="OrthoDB" id="1631201at2"/>
<dbReference type="InterPro" id="IPR036388">
    <property type="entry name" value="WH-like_DNA-bd_sf"/>
</dbReference>
<keyword evidence="3" id="KW-0238">DNA-binding</keyword>
<dbReference type="PRINTS" id="PR00039">
    <property type="entry name" value="HTHLYSR"/>
</dbReference>
<evidence type="ECO:0000256" key="3">
    <source>
        <dbReference type="ARBA" id="ARBA00023125"/>
    </source>
</evidence>